<keyword evidence="1" id="KW-0547">Nucleotide-binding</keyword>
<proteinExistence type="predicted"/>
<dbReference type="Proteomes" id="UP000287352">
    <property type="component" value="Unassembled WGS sequence"/>
</dbReference>
<evidence type="ECO:0000313" key="5">
    <source>
        <dbReference type="Proteomes" id="UP000287352"/>
    </source>
</evidence>
<dbReference type="SUPFAM" id="SSF55073">
    <property type="entry name" value="Nucleotide cyclase"/>
    <property type="match status" value="1"/>
</dbReference>
<dbReference type="SUPFAM" id="SSF52540">
    <property type="entry name" value="P-loop containing nucleoside triphosphate hydrolases"/>
    <property type="match status" value="1"/>
</dbReference>
<evidence type="ECO:0000256" key="2">
    <source>
        <dbReference type="ARBA" id="ARBA00022840"/>
    </source>
</evidence>
<dbReference type="OrthoDB" id="134626at2"/>
<dbReference type="PANTHER" id="PTHR16305:SF28">
    <property type="entry name" value="GUANYLATE CYCLASE DOMAIN-CONTAINING PROTEIN"/>
    <property type="match status" value="1"/>
</dbReference>
<accession>A0A402AAJ9</accession>
<gene>
    <name evidence="4" type="ORF">KTT_58340</name>
</gene>
<dbReference type="GO" id="GO:0035556">
    <property type="term" value="P:intracellular signal transduction"/>
    <property type="evidence" value="ECO:0007669"/>
    <property type="project" value="InterPro"/>
</dbReference>
<dbReference type="PROSITE" id="PS50125">
    <property type="entry name" value="GUANYLATE_CYCLASE_2"/>
    <property type="match status" value="1"/>
</dbReference>
<dbReference type="InterPro" id="IPR027417">
    <property type="entry name" value="P-loop_NTPase"/>
</dbReference>
<protein>
    <recommendedName>
        <fullName evidence="3">Guanylate cyclase domain-containing protein</fullName>
    </recommendedName>
</protein>
<dbReference type="SUPFAM" id="SSF48452">
    <property type="entry name" value="TPR-like"/>
    <property type="match status" value="1"/>
</dbReference>
<feature type="domain" description="Guanylate cyclase" evidence="3">
    <location>
        <begin position="9"/>
        <end position="134"/>
    </location>
</feature>
<evidence type="ECO:0000259" key="3">
    <source>
        <dbReference type="PROSITE" id="PS50125"/>
    </source>
</evidence>
<dbReference type="GO" id="GO:0005737">
    <property type="term" value="C:cytoplasm"/>
    <property type="evidence" value="ECO:0007669"/>
    <property type="project" value="TreeGrafter"/>
</dbReference>
<evidence type="ECO:0000256" key="1">
    <source>
        <dbReference type="ARBA" id="ARBA00022741"/>
    </source>
</evidence>
<dbReference type="GO" id="GO:0009190">
    <property type="term" value="P:cyclic nucleotide biosynthetic process"/>
    <property type="evidence" value="ECO:0007669"/>
    <property type="project" value="InterPro"/>
</dbReference>
<dbReference type="Pfam" id="PF00211">
    <property type="entry name" value="Guanylate_cyc"/>
    <property type="match status" value="1"/>
</dbReference>
<dbReference type="InterPro" id="IPR029787">
    <property type="entry name" value="Nucleotide_cyclase"/>
</dbReference>
<dbReference type="RefSeq" id="WP_126583369.1">
    <property type="nucleotide sequence ID" value="NZ_BIFR01000002.1"/>
</dbReference>
<keyword evidence="2" id="KW-0067">ATP-binding</keyword>
<reference evidence="5" key="1">
    <citation type="submission" date="2018-12" db="EMBL/GenBank/DDBJ databases">
        <title>Tengunoibacter tsumagoiensis gen. nov., sp. nov., Dictyobacter kobayashii sp. nov., D. alpinus sp. nov., and D. joshuensis sp. nov. and description of Dictyobacteraceae fam. nov. within the order Ktedonobacterales isolated from Tengu-no-mugimeshi.</title>
        <authorList>
            <person name="Wang C.M."/>
            <person name="Zheng Y."/>
            <person name="Sakai Y."/>
            <person name="Toyoda A."/>
            <person name="Minakuchi Y."/>
            <person name="Abe K."/>
            <person name="Yokota A."/>
            <person name="Yabe S."/>
        </authorList>
    </citation>
    <scope>NUCLEOTIDE SEQUENCE [LARGE SCALE GENOMIC DNA]</scope>
    <source>
        <strain evidence="5">Uno3</strain>
    </source>
</reference>
<dbReference type="CDD" id="cd07302">
    <property type="entry name" value="CHD"/>
    <property type="match status" value="1"/>
</dbReference>
<dbReference type="EMBL" id="BIFR01000002">
    <property type="protein sequence ID" value="GCE15975.1"/>
    <property type="molecule type" value="Genomic_DNA"/>
</dbReference>
<dbReference type="SMART" id="SM00044">
    <property type="entry name" value="CYCc"/>
    <property type="match status" value="1"/>
</dbReference>
<comment type="caution">
    <text evidence="4">The sequence shown here is derived from an EMBL/GenBank/DDBJ whole genome shotgun (WGS) entry which is preliminary data.</text>
</comment>
<sequence length="1185" mass="133364">MSEERKLVTILFADVVGSTALGEMFDAEDVRALMNRYYDHARRIIVPRGGTLEKFIGDAVMAIFGLSQVHDDDPERALASALALRDAIAQDEILNRHFNLRIGVNTGVVVATNNPDRLDFLVTGDAVNVSARLQQGATPGEILVSERTAQAARSAYSFHESRLLQAKGKQVPLTVFPLEGRRSTCLIERPPFVGRLEDLLQLKLLRLQVVKEQHPQVAQIIAPAGTGKTRLIEEFLAHLQPSEGFKVAFAPCLPYGQTLTYWPMRGLLSRLLGQAPEKGLLQTIFRQGGFSNHDSERLADLILLTLGIDENDPSVSTKQDTLSVPFEPKQTELHNRLSWLSDKENLKKVTSLNDLKRGVKIINPLAVPPRPSPASPPLPPGMQSRQLLESLKVHGADIGTALLEQILTSVSENLYQTLNEIVPSQFLATNRESLFEAWRILLELLAQKSPHILVFEDLHWASDALFDLIAYLSQRRTKAPILFLVIGRPELLEKNLAWQGRQHTVKTLLLQPLPSQEIQRLLLKRHPELPESISHEIAERSGGNPFFALELLHVTREQSQHDGQELALPDTIHATILARLDQLLPLERMLLQRASVVNRTLSYQTLQVLSDGLSDEELHQVLESLQRREMLVQLQGGQDSPQYVFRHALIRDIVYGTLSRTERARLHSQIALWLEALASDHLDEYIELIAYHYREAFQLSRQSVVPQPLPFNSEHAALALERAGLIAGRAGSYSEARQNLQLAIELASGTEPIRLYEELAESLPYGETSFHAYQKALDCWRADEKREPLTGARLLRKILMAGSRHSHFPKFSSEQEESMRSEALALVEDAHDQDERWRILLTSCFDARFRHTQPVSDSQLLLIQEKRELARQAVDYFERVSSWEALSEALDAYGCLSTLLDDLPEALEAQQRRLTIPNLPIGEWEDVVSSVSYCFLVMGRYHDCLTHARQTFANLKPDQPLARLGRVTSDAARAAYFCGEWDELEQLASTLDEIYECMRYDQSVQSQLVQGYHALLLLALARENHDQIPVLTAKIQASAPMLGTHLIDYLAALVQEDVKLFSFDASSYMGEKFSIALLLFFNEHRQPLPAETLAKFNLSNEGNRSLKEIAMAIQANDNLRLACAIDAVEAASLVPHAARMRVVLAEQNGDMHQLQLARPVLEHLGDRQFLRRLKAVIEKSVAQRD</sequence>
<dbReference type="GO" id="GO:0005524">
    <property type="term" value="F:ATP binding"/>
    <property type="evidence" value="ECO:0007669"/>
    <property type="project" value="UniProtKB-KW"/>
</dbReference>
<dbReference type="InterPro" id="IPR011990">
    <property type="entry name" value="TPR-like_helical_dom_sf"/>
</dbReference>
<keyword evidence="5" id="KW-1185">Reference proteome</keyword>
<name>A0A402AAJ9_9CHLR</name>
<dbReference type="AlphaFoldDB" id="A0A402AAJ9"/>
<dbReference type="PANTHER" id="PTHR16305">
    <property type="entry name" value="TESTICULAR SOLUBLE ADENYLYL CYCLASE"/>
    <property type="match status" value="1"/>
</dbReference>
<organism evidence="4 5">
    <name type="scientific">Tengunoibacter tsumagoiensis</name>
    <dbReference type="NCBI Taxonomy" id="2014871"/>
    <lineage>
        <taxon>Bacteria</taxon>
        <taxon>Bacillati</taxon>
        <taxon>Chloroflexota</taxon>
        <taxon>Ktedonobacteria</taxon>
        <taxon>Ktedonobacterales</taxon>
        <taxon>Dictyobacteraceae</taxon>
        <taxon>Tengunoibacter</taxon>
    </lineage>
</organism>
<dbReference type="InterPro" id="IPR001054">
    <property type="entry name" value="A/G_cyclase"/>
</dbReference>
<dbReference type="Gene3D" id="3.30.70.1230">
    <property type="entry name" value="Nucleotide cyclase"/>
    <property type="match status" value="1"/>
</dbReference>
<evidence type="ECO:0000313" key="4">
    <source>
        <dbReference type="EMBL" id="GCE15975.1"/>
    </source>
</evidence>
<dbReference type="GO" id="GO:0004016">
    <property type="term" value="F:adenylate cyclase activity"/>
    <property type="evidence" value="ECO:0007669"/>
    <property type="project" value="UniProtKB-ARBA"/>
</dbReference>